<protein>
    <submittedName>
        <fullName evidence="2">Uncharacterized protein</fullName>
    </submittedName>
</protein>
<evidence type="ECO:0000313" key="2">
    <source>
        <dbReference type="EMBL" id="KAF4145551.1"/>
    </source>
</evidence>
<evidence type="ECO:0000256" key="1">
    <source>
        <dbReference type="SAM" id="MobiDB-lite"/>
    </source>
</evidence>
<feature type="compositionally biased region" description="Acidic residues" evidence="1">
    <location>
        <begin position="87"/>
        <end position="121"/>
    </location>
</feature>
<dbReference type="AlphaFoldDB" id="A0A8S9UY51"/>
<gene>
    <name evidence="2" type="ORF">GN958_ATG05260</name>
</gene>
<reference evidence="2" key="1">
    <citation type="submission" date="2020-03" db="EMBL/GenBank/DDBJ databases">
        <title>Hybrid Assembly of Korean Phytophthora infestans isolates.</title>
        <authorList>
            <person name="Prokchorchik M."/>
            <person name="Lee Y."/>
            <person name="Seo J."/>
            <person name="Cho J.-H."/>
            <person name="Park Y.-E."/>
            <person name="Jang D.-C."/>
            <person name="Im J.-S."/>
            <person name="Choi J.-G."/>
            <person name="Park H.-J."/>
            <person name="Lee G.-B."/>
            <person name="Lee Y.-G."/>
            <person name="Hong S.-Y."/>
            <person name="Cho K."/>
            <person name="Sohn K.H."/>
        </authorList>
    </citation>
    <scope>NUCLEOTIDE SEQUENCE</scope>
    <source>
        <strain evidence="2">KR_2_A2</strain>
    </source>
</reference>
<evidence type="ECO:0000313" key="3">
    <source>
        <dbReference type="Proteomes" id="UP000704712"/>
    </source>
</evidence>
<accession>A0A8S9UY51</accession>
<feature type="region of interest" description="Disordered" evidence="1">
    <location>
        <begin position="1"/>
        <end position="121"/>
    </location>
</feature>
<dbReference type="Proteomes" id="UP000704712">
    <property type="component" value="Unassembled WGS sequence"/>
</dbReference>
<name>A0A8S9UY51_PHYIN</name>
<dbReference type="EMBL" id="JAACNO010000723">
    <property type="protein sequence ID" value="KAF4145551.1"/>
    <property type="molecule type" value="Genomic_DNA"/>
</dbReference>
<proteinExistence type="predicted"/>
<comment type="caution">
    <text evidence="2">The sequence shown here is derived from an EMBL/GenBank/DDBJ whole genome shotgun (WGS) entry which is preliminary data.</text>
</comment>
<sequence>MQTQDGREVYSAVHVQVHHADENGGGSGSDGLDGVRHADENGGGSGSDGLDGDSQLAETGQLDDNAVEDDRHVDVDEQGDVIAESTRDDEDQSHDLDEDIDVDVGEIPEDENSQETNDTFDIEDEEVVSVAGTCGSETAD</sequence>
<organism evidence="2 3">
    <name type="scientific">Phytophthora infestans</name>
    <name type="common">Potato late blight agent</name>
    <name type="synonym">Botrytis infestans</name>
    <dbReference type="NCBI Taxonomy" id="4787"/>
    <lineage>
        <taxon>Eukaryota</taxon>
        <taxon>Sar</taxon>
        <taxon>Stramenopiles</taxon>
        <taxon>Oomycota</taxon>
        <taxon>Peronosporomycetes</taxon>
        <taxon>Peronosporales</taxon>
        <taxon>Peronosporaceae</taxon>
        <taxon>Phytophthora</taxon>
    </lineage>
</organism>